<reference evidence="2" key="1">
    <citation type="journal article" date="2019" name="bioRxiv">
        <title>The Genome of the Zebra Mussel, Dreissena polymorpha: A Resource for Invasive Species Research.</title>
        <authorList>
            <person name="McCartney M.A."/>
            <person name="Auch B."/>
            <person name="Kono T."/>
            <person name="Mallez S."/>
            <person name="Zhang Y."/>
            <person name="Obille A."/>
            <person name="Becker A."/>
            <person name="Abrahante J.E."/>
            <person name="Garbe J."/>
            <person name="Badalamenti J.P."/>
            <person name="Herman A."/>
            <person name="Mangelson H."/>
            <person name="Liachko I."/>
            <person name="Sullivan S."/>
            <person name="Sone E.D."/>
            <person name="Koren S."/>
            <person name="Silverstein K.A.T."/>
            <person name="Beckman K.B."/>
            <person name="Gohl D.M."/>
        </authorList>
    </citation>
    <scope>NUCLEOTIDE SEQUENCE</scope>
    <source>
        <strain evidence="2">Duluth1</strain>
        <tissue evidence="2">Whole animal</tissue>
    </source>
</reference>
<sequence length="100" mass="11326">MTKVPCIAIFLATLVIVSYGENGYSRLVQQKPLLFGRRGMSPNMNSLFFGKRASAPTAADLQLAYDDDEMCSLCRMVQPTCRQCYKDEFIAMGMEEEKRK</sequence>
<name>A0A9D4MM71_DREPO</name>
<comment type="caution">
    <text evidence="2">The sequence shown here is derived from an EMBL/GenBank/DDBJ whole genome shotgun (WGS) entry which is preliminary data.</text>
</comment>
<gene>
    <name evidence="2" type="ORF">DPMN_001932</name>
</gene>
<reference evidence="2" key="2">
    <citation type="submission" date="2020-11" db="EMBL/GenBank/DDBJ databases">
        <authorList>
            <person name="McCartney M.A."/>
            <person name="Auch B."/>
            <person name="Kono T."/>
            <person name="Mallez S."/>
            <person name="Becker A."/>
            <person name="Gohl D.M."/>
            <person name="Silverstein K.A.T."/>
            <person name="Koren S."/>
            <person name="Bechman K.B."/>
            <person name="Herman A."/>
            <person name="Abrahante J.E."/>
            <person name="Garbe J."/>
        </authorList>
    </citation>
    <scope>NUCLEOTIDE SEQUENCE</scope>
    <source>
        <strain evidence="2">Duluth1</strain>
        <tissue evidence="2">Whole animal</tissue>
    </source>
</reference>
<dbReference type="EMBL" id="JAIWYP010000001">
    <property type="protein sequence ID" value="KAH3878051.1"/>
    <property type="molecule type" value="Genomic_DNA"/>
</dbReference>
<dbReference type="Proteomes" id="UP000828390">
    <property type="component" value="Unassembled WGS sequence"/>
</dbReference>
<organism evidence="2 3">
    <name type="scientific">Dreissena polymorpha</name>
    <name type="common">Zebra mussel</name>
    <name type="synonym">Mytilus polymorpha</name>
    <dbReference type="NCBI Taxonomy" id="45954"/>
    <lineage>
        <taxon>Eukaryota</taxon>
        <taxon>Metazoa</taxon>
        <taxon>Spiralia</taxon>
        <taxon>Lophotrochozoa</taxon>
        <taxon>Mollusca</taxon>
        <taxon>Bivalvia</taxon>
        <taxon>Autobranchia</taxon>
        <taxon>Heteroconchia</taxon>
        <taxon>Euheterodonta</taxon>
        <taxon>Imparidentia</taxon>
        <taxon>Neoheterodontei</taxon>
        <taxon>Myida</taxon>
        <taxon>Dreissenoidea</taxon>
        <taxon>Dreissenidae</taxon>
        <taxon>Dreissena</taxon>
    </lineage>
</organism>
<proteinExistence type="predicted"/>
<evidence type="ECO:0000313" key="3">
    <source>
        <dbReference type="Proteomes" id="UP000828390"/>
    </source>
</evidence>
<keyword evidence="1" id="KW-0732">Signal</keyword>
<accession>A0A9D4MM71</accession>
<evidence type="ECO:0000256" key="1">
    <source>
        <dbReference type="SAM" id="SignalP"/>
    </source>
</evidence>
<feature type="chain" id="PRO_5038669944" evidence="1">
    <location>
        <begin position="21"/>
        <end position="100"/>
    </location>
</feature>
<protein>
    <submittedName>
        <fullName evidence="2">Uncharacterized protein</fullName>
    </submittedName>
</protein>
<dbReference type="AlphaFoldDB" id="A0A9D4MM71"/>
<keyword evidence="3" id="KW-1185">Reference proteome</keyword>
<evidence type="ECO:0000313" key="2">
    <source>
        <dbReference type="EMBL" id="KAH3878051.1"/>
    </source>
</evidence>
<feature type="signal peptide" evidence="1">
    <location>
        <begin position="1"/>
        <end position="20"/>
    </location>
</feature>